<dbReference type="SUPFAM" id="SSF56935">
    <property type="entry name" value="Porins"/>
    <property type="match status" value="1"/>
</dbReference>
<keyword evidence="3" id="KW-1185">Reference proteome</keyword>
<dbReference type="STRING" id="1220578.FPE01S_03_06980"/>
<dbReference type="NCBIfam" id="TIGR04056">
    <property type="entry name" value="OMP_RagA_SusC"/>
    <property type="match status" value="1"/>
</dbReference>
<dbReference type="InterPro" id="IPR023996">
    <property type="entry name" value="TonB-dep_OMP_SusC/RagA"/>
</dbReference>
<gene>
    <name evidence="2" type="ORF">FPE01S_03_06980</name>
</gene>
<feature type="domain" description="TonB-dependent receptor plug" evidence="1">
    <location>
        <begin position="113"/>
        <end position="221"/>
    </location>
</feature>
<evidence type="ECO:0000259" key="1">
    <source>
        <dbReference type="Pfam" id="PF07715"/>
    </source>
</evidence>
<dbReference type="Pfam" id="PF07715">
    <property type="entry name" value="Plug"/>
    <property type="match status" value="1"/>
</dbReference>
<dbReference type="Gene3D" id="2.170.130.10">
    <property type="entry name" value="TonB-dependent receptor, plug domain"/>
    <property type="match status" value="1"/>
</dbReference>
<organism evidence="2 3">
    <name type="scientific">Flavihumibacter petaseus NBRC 106054</name>
    <dbReference type="NCBI Taxonomy" id="1220578"/>
    <lineage>
        <taxon>Bacteria</taxon>
        <taxon>Pseudomonadati</taxon>
        <taxon>Bacteroidota</taxon>
        <taxon>Chitinophagia</taxon>
        <taxon>Chitinophagales</taxon>
        <taxon>Chitinophagaceae</taxon>
        <taxon>Flavihumibacter</taxon>
    </lineage>
</organism>
<dbReference type="InterPro" id="IPR012910">
    <property type="entry name" value="Plug_dom"/>
</dbReference>
<dbReference type="InterPro" id="IPR037066">
    <property type="entry name" value="Plug_dom_sf"/>
</dbReference>
<dbReference type="SUPFAM" id="SSF49464">
    <property type="entry name" value="Carboxypeptidase regulatory domain-like"/>
    <property type="match status" value="1"/>
</dbReference>
<dbReference type="InterPro" id="IPR023997">
    <property type="entry name" value="TonB-dep_OMP_SusC/RagA_CS"/>
</dbReference>
<dbReference type="NCBIfam" id="TIGR04057">
    <property type="entry name" value="SusC_RagA_signa"/>
    <property type="match status" value="1"/>
</dbReference>
<accession>A0A0E9N4A5</accession>
<dbReference type="AlphaFoldDB" id="A0A0E9N4A5"/>
<dbReference type="InterPro" id="IPR008969">
    <property type="entry name" value="CarboxyPept-like_regulatory"/>
</dbReference>
<keyword evidence="2" id="KW-0675">Receptor</keyword>
<evidence type="ECO:0000313" key="3">
    <source>
        <dbReference type="Proteomes" id="UP000033121"/>
    </source>
</evidence>
<evidence type="ECO:0000313" key="2">
    <source>
        <dbReference type="EMBL" id="GAO44659.1"/>
    </source>
</evidence>
<proteinExistence type="predicted"/>
<dbReference type="FunFam" id="2.170.130.10:FF:000003">
    <property type="entry name" value="SusC/RagA family TonB-linked outer membrane protein"/>
    <property type="match status" value="1"/>
</dbReference>
<name>A0A0E9N4A5_9BACT</name>
<dbReference type="EMBL" id="BBWV01000003">
    <property type="protein sequence ID" value="GAO44659.1"/>
    <property type="molecule type" value="Genomic_DNA"/>
</dbReference>
<protein>
    <submittedName>
        <fullName evidence="2">Putative TonB-dependent receptor</fullName>
    </submittedName>
</protein>
<reference evidence="2 3" key="1">
    <citation type="submission" date="2015-04" db="EMBL/GenBank/DDBJ databases">
        <title>Whole genome shotgun sequence of Flavihumibacter petaseus NBRC 106054.</title>
        <authorList>
            <person name="Miyazawa S."/>
            <person name="Hosoyama A."/>
            <person name="Hashimoto M."/>
            <person name="Noguchi M."/>
            <person name="Tsuchikane K."/>
            <person name="Ohji S."/>
            <person name="Yamazoe A."/>
            <person name="Ichikawa N."/>
            <person name="Kimura A."/>
            <person name="Fujita N."/>
        </authorList>
    </citation>
    <scope>NUCLEOTIDE SEQUENCE [LARGE SCALE GENOMIC DNA]</scope>
    <source>
        <strain evidence="2 3">NBRC 106054</strain>
    </source>
</reference>
<dbReference type="Gene3D" id="2.60.40.1120">
    <property type="entry name" value="Carboxypeptidase-like, regulatory domain"/>
    <property type="match status" value="1"/>
</dbReference>
<sequence>MLLASALAGLPSAGFSQQKKITITGTIRDSTGAITPGISIVVKSRSGEGTSSDMNGKFVLDVLPDDELEITAQGFSSQTIAVSNRTVIDIVVKSLANTMQDVVVTAYGRKQRKEATVGSVTTIKPGDLKIPASNLTTALSGQIAGLISYQRSGQPGADNANFFVRGVTTFGYKQDPLILIDNVELTANDLARIQVDDIASFSILKDASATALYGARGANGVILVTTKEGKEGKAQINLRLEESISQPTQSIELADPITYMRGYNEAIANRVTDENRQAPRYTENDIRNRMDPNRNQYVYPVVNWMDMLMKSRTANHRMNMGVSGGGKVARYYISGSAMFDNGTLKKDDMNTFSSNAKFRNYQLRSNVNVNITSTTQAVVRLSGNFDEFTGPISDSGDINTDIYSLILHTSPVDFPAYYAPDAANAYTQHILFGNTLRDGNLAKNPYAELMRGYQNFSRSRMSAQIELTQKLGFITEGLNFRGLLSTNRFSYFDVTRRYNPFYYTIPNAGYDKVSNSYTLSWLNNQNSNFAQPTEYLDYVSNPWNRQINSFYYLQGVIDYDRKFGEHGVSASVVATRQQSLAVSKEVNDLLSSLPYRNIGLAGRATYSYSSRYFLEFNFGYNGSERFSEQNRYGFFPTLGASWVLSNEKFWKGGISDIIQRLKLRASHGLSGNDAISDERFYYMSNVNLNGPTAAVFGLRNTYSQPSILISRYQNNAVTWEQSLSTNLGLEMQLFKGLNITAEVYRMKRSNILQVRNTIPTTLGLEAPISANLGKAETRGIDLQADYTVNFAGGKGWIKGRGNMTFSRNKYTEYEEPQYDEPWRSRIGQPLNRPFGYIAERLFVDDKEVAASPQQNFPGETMAVRGGDIKYRDVNGDGIISERDQVFFGYPTVPEIIYGFGASSGYKGFDLSFFFQGSARSSFFVDPNKTAPFVNNTNLLQVYADSHWSEENQDLYAIWPRYSPEQHANNTQMSTWYMRNGSFLRLKSVELGYTVPARVSKKLFMQNLRVYVNGMNLICWSPFKDWDPELAGNGLAYPIQRVFSFAINANF</sequence>
<dbReference type="Pfam" id="PF13715">
    <property type="entry name" value="CarbopepD_reg_2"/>
    <property type="match status" value="1"/>
</dbReference>
<dbReference type="Proteomes" id="UP000033121">
    <property type="component" value="Unassembled WGS sequence"/>
</dbReference>
<comment type="caution">
    <text evidence="2">The sequence shown here is derived from an EMBL/GenBank/DDBJ whole genome shotgun (WGS) entry which is preliminary data.</text>
</comment>